<dbReference type="InterPro" id="IPR003594">
    <property type="entry name" value="HATPase_dom"/>
</dbReference>
<name>A0ABX2B245_9BACT</name>
<keyword evidence="8" id="KW-0547">Nucleotide-binding</keyword>
<dbReference type="CDD" id="cd00082">
    <property type="entry name" value="HisKA"/>
    <property type="match status" value="1"/>
</dbReference>
<feature type="transmembrane region" description="Helical" evidence="14">
    <location>
        <begin position="59"/>
        <end position="77"/>
    </location>
</feature>
<comment type="caution">
    <text evidence="16">The sequence shown here is derived from an EMBL/GenBank/DDBJ whole genome shotgun (WGS) entry which is preliminary data.</text>
</comment>
<keyword evidence="10" id="KW-0067">ATP-binding</keyword>
<evidence type="ECO:0000256" key="3">
    <source>
        <dbReference type="ARBA" id="ARBA00012438"/>
    </source>
</evidence>
<evidence type="ECO:0000256" key="14">
    <source>
        <dbReference type="SAM" id="Phobius"/>
    </source>
</evidence>
<keyword evidence="12" id="KW-0902">Two-component regulatory system</keyword>
<organism evidence="16 17">
    <name type="scientific">Xylanibacter caecicola</name>
    <dbReference type="NCBI Taxonomy" id="2736294"/>
    <lineage>
        <taxon>Bacteria</taxon>
        <taxon>Pseudomonadati</taxon>
        <taxon>Bacteroidota</taxon>
        <taxon>Bacteroidia</taxon>
        <taxon>Bacteroidales</taxon>
        <taxon>Prevotellaceae</taxon>
        <taxon>Xylanibacter</taxon>
    </lineage>
</organism>
<evidence type="ECO:0000256" key="8">
    <source>
        <dbReference type="ARBA" id="ARBA00022741"/>
    </source>
</evidence>
<keyword evidence="5" id="KW-0597">Phosphoprotein</keyword>
<reference evidence="16 17" key="1">
    <citation type="submission" date="2020-05" db="EMBL/GenBank/DDBJ databases">
        <title>Distinct polysaccharide utilization as determinants for interspecies competition between intestinal Prevotella spp.</title>
        <authorList>
            <person name="Galvez E.J.C."/>
            <person name="Iljazovic A."/>
            <person name="Strowig T."/>
        </authorList>
    </citation>
    <scope>NUCLEOTIDE SEQUENCE [LARGE SCALE GENOMIC DNA]</scope>
    <source>
        <strain evidence="16 17">PCHR</strain>
    </source>
</reference>
<evidence type="ECO:0000256" key="13">
    <source>
        <dbReference type="ARBA" id="ARBA00023136"/>
    </source>
</evidence>
<dbReference type="Gene3D" id="3.30.565.10">
    <property type="entry name" value="Histidine kinase-like ATPase, C-terminal domain"/>
    <property type="match status" value="1"/>
</dbReference>
<evidence type="ECO:0000256" key="11">
    <source>
        <dbReference type="ARBA" id="ARBA00022989"/>
    </source>
</evidence>
<dbReference type="InterPro" id="IPR050398">
    <property type="entry name" value="HssS/ArlS-like"/>
</dbReference>
<keyword evidence="6" id="KW-0808">Transferase</keyword>
<dbReference type="EC" id="2.7.13.3" evidence="3"/>
<evidence type="ECO:0000256" key="2">
    <source>
        <dbReference type="ARBA" id="ARBA00004651"/>
    </source>
</evidence>
<dbReference type="InterPro" id="IPR005467">
    <property type="entry name" value="His_kinase_dom"/>
</dbReference>
<keyword evidence="9 16" id="KW-0418">Kinase</keyword>
<dbReference type="GO" id="GO:0016301">
    <property type="term" value="F:kinase activity"/>
    <property type="evidence" value="ECO:0007669"/>
    <property type="project" value="UniProtKB-KW"/>
</dbReference>
<keyword evidence="13 14" id="KW-0472">Membrane</keyword>
<dbReference type="SUPFAM" id="SSF55874">
    <property type="entry name" value="ATPase domain of HSP90 chaperone/DNA topoisomerase II/histidine kinase"/>
    <property type="match status" value="1"/>
</dbReference>
<feature type="domain" description="Histidine kinase" evidence="15">
    <location>
        <begin position="143"/>
        <end position="344"/>
    </location>
</feature>
<dbReference type="SMART" id="SM00388">
    <property type="entry name" value="HisKA"/>
    <property type="match status" value="1"/>
</dbReference>
<evidence type="ECO:0000259" key="15">
    <source>
        <dbReference type="PROSITE" id="PS50109"/>
    </source>
</evidence>
<dbReference type="RefSeq" id="WP_172344364.1">
    <property type="nucleotide sequence ID" value="NZ_CASYYZ010000002.1"/>
</dbReference>
<keyword evidence="17" id="KW-1185">Reference proteome</keyword>
<comment type="subcellular location">
    <subcellularLocation>
        <location evidence="2">Cell membrane</location>
        <topology evidence="2">Multi-pass membrane protein</topology>
    </subcellularLocation>
</comment>
<evidence type="ECO:0000256" key="4">
    <source>
        <dbReference type="ARBA" id="ARBA00022475"/>
    </source>
</evidence>
<evidence type="ECO:0000313" key="17">
    <source>
        <dbReference type="Proteomes" id="UP000820977"/>
    </source>
</evidence>
<dbReference type="SMART" id="SM00387">
    <property type="entry name" value="HATPase_c"/>
    <property type="match status" value="1"/>
</dbReference>
<evidence type="ECO:0000256" key="6">
    <source>
        <dbReference type="ARBA" id="ARBA00022679"/>
    </source>
</evidence>
<dbReference type="PANTHER" id="PTHR45528">
    <property type="entry name" value="SENSOR HISTIDINE KINASE CPXA"/>
    <property type="match status" value="1"/>
</dbReference>
<proteinExistence type="predicted"/>
<evidence type="ECO:0000256" key="9">
    <source>
        <dbReference type="ARBA" id="ARBA00022777"/>
    </source>
</evidence>
<dbReference type="Gene3D" id="1.10.287.130">
    <property type="match status" value="1"/>
</dbReference>
<dbReference type="InterPro" id="IPR036890">
    <property type="entry name" value="HATPase_C_sf"/>
</dbReference>
<dbReference type="InterPro" id="IPR003661">
    <property type="entry name" value="HisK_dim/P_dom"/>
</dbReference>
<evidence type="ECO:0000256" key="12">
    <source>
        <dbReference type="ARBA" id="ARBA00023012"/>
    </source>
</evidence>
<evidence type="ECO:0000256" key="5">
    <source>
        <dbReference type="ARBA" id="ARBA00022553"/>
    </source>
</evidence>
<keyword evidence="11 14" id="KW-1133">Transmembrane helix</keyword>
<keyword evidence="4" id="KW-1003">Cell membrane</keyword>
<evidence type="ECO:0000256" key="10">
    <source>
        <dbReference type="ARBA" id="ARBA00022840"/>
    </source>
</evidence>
<protein>
    <recommendedName>
        <fullName evidence="3">histidine kinase</fullName>
        <ecNumber evidence="3">2.7.13.3</ecNumber>
    </recommendedName>
</protein>
<evidence type="ECO:0000313" key="16">
    <source>
        <dbReference type="EMBL" id="NPE24878.1"/>
    </source>
</evidence>
<evidence type="ECO:0000256" key="7">
    <source>
        <dbReference type="ARBA" id="ARBA00022692"/>
    </source>
</evidence>
<evidence type="ECO:0000256" key="1">
    <source>
        <dbReference type="ARBA" id="ARBA00000085"/>
    </source>
</evidence>
<gene>
    <name evidence="16" type="ORF">HPS54_04995</name>
</gene>
<keyword evidence="7 14" id="KW-0812">Transmembrane</keyword>
<dbReference type="EMBL" id="JABKKJ010000005">
    <property type="protein sequence ID" value="NPE24878.1"/>
    <property type="molecule type" value="Genomic_DNA"/>
</dbReference>
<dbReference type="InterPro" id="IPR036097">
    <property type="entry name" value="HisK_dim/P_sf"/>
</dbReference>
<dbReference type="Proteomes" id="UP000820977">
    <property type="component" value="Unassembled WGS sequence"/>
</dbReference>
<sequence>MKHLSLTLAAVMLLCAPVFYFLTTRFYAEDLIDVVEDYRMTGKIEDDLDLEQDVIEGMMLQYILIASVISVTVFFTTRRLTKRLWKTFDDTLGKIEHFKLGKDKIPEFAHTDIREFARLNETLAKLLHRNIDSYKIQKEFTENASHELQTPIAIIRADLDMLLQEDLNARELKIVDNMYDVTRRLEQLNHSLLLLAKIENSQYEEKEHIVLHDFIQMLLPEYAKIYTNSITLTSCNGLDISANKALLETLVNNLAINALRNTTAGIPVEMSINRKTLSISNMSETGGLDRKTLFSRFNNRTCNKSGNGLGLAIVKQICDYYGWDITYTYDKGRHTFTVAFGQDTNKKALTCDKGKGFRL</sequence>
<dbReference type="Pfam" id="PF00512">
    <property type="entry name" value="HisKA"/>
    <property type="match status" value="1"/>
</dbReference>
<accession>A0ABX2B245</accession>
<dbReference type="SUPFAM" id="SSF47384">
    <property type="entry name" value="Homodimeric domain of signal transducing histidine kinase"/>
    <property type="match status" value="1"/>
</dbReference>
<comment type="catalytic activity">
    <reaction evidence="1">
        <text>ATP + protein L-histidine = ADP + protein N-phospho-L-histidine.</text>
        <dbReference type="EC" id="2.7.13.3"/>
    </reaction>
</comment>
<dbReference type="Pfam" id="PF02518">
    <property type="entry name" value="HATPase_c"/>
    <property type="match status" value="1"/>
</dbReference>
<dbReference type="PANTHER" id="PTHR45528:SF1">
    <property type="entry name" value="SENSOR HISTIDINE KINASE CPXA"/>
    <property type="match status" value="1"/>
</dbReference>
<dbReference type="PROSITE" id="PS50109">
    <property type="entry name" value="HIS_KIN"/>
    <property type="match status" value="1"/>
</dbReference>